<dbReference type="EMBL" id="KB916367">
    <property type="protein sequence ID" value="EOD47057.1"/>
    <property type="molecule type" value="Genomic_DNA"/>
</dbReference>
<reference evidence="2" key="1">
    <citation type="journal article" date="2013" name="Genome Announc.">
        <title>Draft genome sequence of Neofusicoccum parvum isolate UCR-NP2, a fungal vascular pathogen associated with grapevine cankers.</title>
        <authorList>
            <person name="Blanco-Ulate B."/>
            <person name="Rolshausen P."/>
            <person name="Cantu D."/>
        </authorList>
    </citation>
    <scope>NUCLEOTIDE SEQUENCE [LARGE SCALE GENOMIC DNA]</scope>
    <source>
        <strain evidence="2">UCR-NP2</strain>
    </source>
</reference>
<name>R1EHS7_BOTPV</name>
<protein>
    <submittedName>
        <fullName evidence="1">Putative histidine triad protein</fullName>
    </submittedName>
</protein>
<dbReference type="AlphaFoldDB" id="R1EHS7"/>
<organism evidence="1 2">
    <name type="scientific">Botryosphaeria parva (strain UCR-NP2)</name>
    <name type="common">Grapevine canker fungus</name>
    <name type="synonym">Neofusicoccum parvum</name>
    <dbReference type="NCBI Taxonomy" id="1287680"/>
    <lineage>
        <taxon>Eukaryota</taxon>
        <taxon>Fungi</taxon>
        <taxon>Dikarya</taxon>
        <taxon>Ascomycota</taxon>
        <taxon>Pezizomycotina</taxon>
        <taxon>Dothideomycetes</taxon>
        <taxon>Dothideomycetes incertae sedis</taxon>
        <taxon>Botryosphaeriales</taxon>
        <taxon>Botryosphaeriaceae</taxon>
        <taxon>Neofusicoccum</taxon>
    </lineage>
</organism>
<dbReference type="InterPro" id="IPR036265">
    <property type="entry name" value="HIT-like_sf"/>
</dbReference>
<accession>R1EHS7</accession>
<dbReference type="KEGG" id="npa:UCRNP2_6208"/>
<proteinExistence type="predicted"/>
<dbReference type="eggNOG" id="ENOG502SCCD">
    <property type="taxonomic scope" value="Eukaryota"/>
</dbReference>
<dbReference type="Gene3D" id="3.30.428.10">
    <property type="entry name" value="HIT-like"/>
    <property type="match status" value="1"/>
</dbReference>
<evidence type="ECO:0000313" key="2">
    <source>
        <dbReference type="Proteomes" id="UP000013521"/>
    </source>
</evidence>
<evidence type="ECO:0000313" key="1">
    <source>
        <dbReference type="EMBL" id="EOD47057.1"/>
    </source>
</evidence>
<dbReference type="SUPFAM" id="SSF54197">
    <property type="entry name" value="HIT-like"/>
    <property type="match status" value="1"/>
</dbReference>
<gene>
    <name evidence="1" type="ORF">UCRNP2_6208</name>
</gene>
<sequence>MERLRAILRAAVSVVRRVARYLAGLEWTEKRQDICKFCNPVNIRKISYQDEHTIAFENARLGGKIHWLLIPRTHVRDVEALTGEHVQLRKESFLFYV</sequence>
<dbReference type="HOGENOM" id="CLU_2346471_0_0_1"/>
<dbReference type="Proteomes" id="UP000013521">
    <property type="component" value="Unassembled WGS sequence"/>
</dbReference>
<dbReference type="Pfam" id="PF11969">
    <property type="entry name" value="DcpS_C"/>
    <property type="match status" value="1"/>
</dbReference>
<dbReference type="OrthoDB" id="3936588at2759"/>